<reference evidence="2 3" key="1">
    <citation type="submission" date="2023-05" db="EMBL/GenBank/DDBJ databases">
        <title>Streptantibioticus silvisoli sp. nov., acidotolerant actinomycetes 1 from pine litter.</title>
        <authorList>
            <person name="Swiecimska M."/>
            <person name="Golinska P."/>
            <person name="Sangal V."/>
            <person name="Wachnowicz B."/>
            <person name="Goodfellow M."/>
        </authorList>
    </citation>
    <scope>NUCLEOTIDE SEQUENCE [LARGE SCALE GENOMIC DNA]</scope>
    <source>
        <strain evidence="2 3">DSM 42109</strain>
    </source>
</reference>
<accession>A0ABT6ZV39</accession>
<dbReference type="GO" id="GO:0008168">
    <property type="term" value="F:methyltransferase activity"/>
    <property type="evidence" value="ECO:0007669"/>
    <property type="project" value="UniProtKB-KW"/>
</dbReference>
<dbReference type="PIRSF" id="PIRSF017393">
    <property type="entry name" value="MTase_SAV2177"/>
    <property type="match status" value="1"/>
</dbReference>
<keyword evidence="2" id="KW-0489">Methyltransferase</keyword>
<dbReference type="EMBL" id="JANCPR020000011">
    <property type="protein sequence ID" value="MDJ1132937.1"/>
    <property type="molecule type" value="Genomic_DNA"/>
</dbReference>
<gene>
    <name evidence="2" type="ORF">NMN56_013400</name>
</gene>
<dbReference type="SUPFAM" id="SSF53335">
    <property type="entry name" value="S-adenosyl-L-methionine-dependent methyltransferases"/>
    <property type="match status" value="1"/>
</dbReference>
<dbReference type="InterPro" id="IPR029063">
    <property type="entry name" value="SAM-dependent_MTases_sf"/>
</dbReference>
<keyword evidence="2" id="KW-0808">Transferase</keyword>
<feature type="region of interest" description="Disordered" evidence="1">
    <location>
        <begin position="1"/>
        <end position="29"/>
    </location>
</feature>
<dbReference type="EC" id="2.1.1.-" evidence="2"/>
<dbReference type="Pfam" id="PF04672">
    <property type="entry name" value="Methyltransf_19"/>
    <property type="match status" value="1"/>
</dbReference>
<dbReference type="InterPro" id="IPR006764">
    <property type="entry name" value="SAM_dep_MeTrfase_SAV2177_type"/>
</dbReference>
<feature type="compositionally biased region" description="Basic and acidic residues" evidence="1">
    <location>
        <begin position="1"/>
        <end position="12"/>
    </location>
</feature>
<evidence type="ECO:0000256" key="1">
    <source>
        <dbReference type="SAM" id="MobiDB-lite"/>
    </source>
</evidence>
<dbReference type="GO" id="GO:0032259">
    <property type="term" value="P:methylation"/>
    <property type="evidence" value="ECO:0007669"/>
    <property type="project" value="UniProtKB-KW"/>
</dbReference>
<keyword evidence="3" id="KW-1185">Reference proteome</keyword>
<sequence>MVTQHDELEKSVSEAGFTPEQIDTTTPHPARMYDYYLGGRDNYEADREAAERVLGVLPDIRVTARSNRDFLHRAVRAAMDSGVRQVIDIGTGIPTSPNTHEVARQIAPDVRVAYVDNDPIVATYADAKLTNSGNAGFVLADVREPGTVLDHPVIQRTIDFDQPVALMLVAVLHFITDAEDATGVVGALTERLPAGSHLILSHATADFHESRGFEQAAKVYNEESTSRAQWRGKEEIMTFFKGFELLEPGLVQLPLWRPEGPVPEGEELSHHMGYGGVGVK</sequence>
<evidence type="ECO:0000313" key="3">
    <source>
        <dbReference type="Proteomes" id="UP001214441"/>
    </source>
</evidence>
<evidence type="ECO:0000313" key="2">
    <source>
        <dbReference type="EMBL" id="MDJ1132937.1"/>
    </source>
</evidence>
<name>A0ABT6ZV39_9ACTN</name>
<protein>
    <submittedName>
        <fullName evidence="2">SAM-dependent methyltransferase</fullName>
        <ecNumber evidence="2">2.1.1.-</ecNumber>
    </submittedName>
</protein>
<dbReference type="Proteomes" id="UP001214441">
    <property type="component" value="Unassembled WGS sequence"/>
</dbReference>
<proteinExistence type="predicted"/>
<dbReference type="Gene3D" id="3.40.50.150">
    <property type="entry name" value="Vaccinia Virus protein VP39"/>
    <property type="match status" value="1"/>
</dbReference>
<comment type="caution">
    <text evidence="2">The sequence shown here is derived from an EMBL/GenBank/DDBJ whole genome shotgun (WGS) entry which is preliminary data.</text>
</comment>
<organism evidence="2 3">
    <name type="scientific">Streptomyces iconiensis</name>
    <dbReference type="NCBI Taxonomy" id="1384038"/>
    <lineage>
        <taxon>Bacteria</taxon>
        <taxon>Bacillati</taxon>
        <taxon>Actinomycetota</taxon>
        <taxon>Actinomycetes</taxon>
        <taxon>Kitasatosporales</taxon>
        <taxon>Streptomycetaceae</taxon>
        <taxon>Streptomyces</taxon>
    </lineage>
</organism>